<dbReference type="NCBIfam" id="TIGR02252">
    <property type="entry name" value="DREG-2"/>
    <property type="match status" value="1"/>
</dbReference>
<dbReference type="OrthoDB" id="444127at2759"/>
<reference evidence="2" key="1">
    <citation type="submission" date="2021-03" db="EMBL/GenBank/DDBJ databases">
        <title>Chromosome level genome of the anhydrobiotic midge Polypedilum vanderplanki.</title>
        <authorList>
            <person name="Yoshida Y."/>
            <person name="Kikawada T."/>
            <person name="Gusev O."/>
        </authorList>
    </citation>
    <scope>NUCLEOTIDE SEQUENCE</scope>
    <source>
        <strain evidence="2">NIAS01</strain>
        <tissue evidence="2">Whole body or cell culture</tissue>
    </source>
</reference>
<dbReference type="SUPFAM" id="SSF56784">
    <property type="entry name" value="HAD-like"/>
    <property type="match status" value="1"/>
</dbReference>
<dbReference type="AlphaFoldDB" id="A0A9J6CNT8"/>
<name>A0A9J6CNT8_POLVA</name>
<dbReference type="SFLD" id="SFLDS00003">
    <property type="entry name" value="Haloacid_Dehalogenase"/>
    <property type="match status" value="1"/>
</dbReference>
<accession>A0A9J6CNT8</accession>
<feature type="compositionally biased region" description="Basic and acidic residues" evidence="1">
    <location>
        <begin position="246"/>
        <end position="257"/>
    </location>
</feature>
<dbReference type="EMBL" id="JADBJN010000001">
    <property type="protein sequence ID" value="KAG5683616.1"/>
    <property type="molecule type" value="Genomic_DNA"/>
</dbReference>
<dbReference type="InterPro" id="IPR051828">
    <property type="entry name" value="HAD-like_hydrolase_domain"/>
</dbReference>
<feature type="region of interest" description="Disordered" evidence="1">
    <location>
        <begin position="246"/>
        <end position="271"/>
    </location>
</feature>
<dbReference type="NCBIfam" id="TIGR01549">
    <property type="entry name" value="HAD-SF-IA-v1"/>
    <property type="match status" value="1"/>
</dbReference>
<dbReference type="InterPro" id="IPR036412">
    <property type="entry name" value="HAD-like_sf"/>
</dbReference>
<comment type="caution">
    <text evidence="2">The sequence shown here is derived from an EMBL/GenBank/DDBJ whole genome shotgun (WGS) entry which is preliminary data.</text>
</comment>
<evidence type="ECO:0000313" key="3">
    <source>
        <dbReference type="Proteomes" id="UP001107558"/>
    </source>
</evidence>
<keyword evidence="3" id="KW-1185">Reference proteome</keyword>
<protein>
    <submittedName>
        <fullName evidence="2">Uncharacterized protein</fullName>
    </submittedName>
</protein>
<dbReference type="Gene3D" id="1.10.150.720">
    <property type="entry name" value="Haloacid dehalogenase-like hydrolase"/>
    <property type="match status" value="1"/>
</dbReference>
<gene>
    <name evidence="2" type="ORF">PVAND_012889</name>
</gene>
<evidence type="ECO:0000256" key="1">
    <source>
        <dbReference type="SAM" id="MobiDB-lite"/>
    </source>
</evidence>
<dbReference type="InterPro" id="IPR006439">
    <property type="entry name" value="HAD-SF_hydro_IA"/>
</dbReference>
<dbReference type="InterPro" id="IPR011949">
    <property type="entry name" value="HAD-SF_hydro_IA_REG-2-like"/>
</dbReference>
<dbReference type="PANTHER" id="PTHR46191:SF2">
    <property type="entry name" value="HALOACID DEHALOGENASE-LIKE HYDROLASE DOMAIN-CONTAINING PROTEIN 3"/>
    <property type="match status" value="1"/>
</dbReference>
<dbReference type="GO" id="GO:0005634">
    <property type="term" value="C:nucleus"/>
    <property type="evidence" value="ECO:0007669"/>
    <property type="project" value="TreeGrafter"/>
</dbReference>
<proteinExistence type="predicted"/>
<dbReference type="InterPro" id="IPR023214">
    <property type="entry name" value="HAD_sf"/>
</dbReference>
<dbReference type="Gene3D" id="3.40.50.1000">
    <property type="entry name" value="HAD superfamily/HAD-like"/>
    <property type="match status" value="1"/>
</dbReference>
<sequence length="271" mass="31383">MLARNLRKFKLITFDCTNTLFYFKKQPSETYLQAAIEVIGKEKKELFDPKIITSSFTENFREISKKFPNFGCGTIGYDSWWTMIVQNVLKDASHNKIDPKEFVKVAEKLIDLYETEKVYEKFEKANELINAIKKENKTVGVISNFDPRLTIILKRMKLMNFDFVITSYEARCEKPDRKIFNLALERACGFQMGIVYPSEALHIGNEIVKDCEGALDAGWSSILINSEKQSNEVPCFKDEHIENEFSKGTKRNSEKPKLKGVQKLDNSLRQF</sequence>
<dbReference type="PANTHER" id="PTHR46191">
    <property type="match status" value="1"/>
</dbReference>
<dbReference type="CDD" id="cd16415">
    <property type="entry name" value="HAD_dREG-2_like"/>
    <property type="match status" value="1"/>
</dbReference>
<evidence type="ECO:0000313" key="2">
    <source>
        <dbReference type="EMBL" id="KAG5683616.1"/>
    </source>
</evidence>
<dbReference type="InterPro" id="IPR044924">
    <property type="entry name" value="HAD-SF_hydro_IA_REG-2-like_cap"/>
</dbReference>
<dbReference type="Proteomes" id="UP001107558">
    <property type="component" value="Chromosome 1"/>
</dbReference>
<dbReference type="Pfam" id="PF00702">
    <property type="entry name" value="Hydrolase"/>
    <property type="match status" value="1"/>
</dbReference>
<organism evidence="2 3">
    <name type="scientific">Polypedilum vanderplanki</name>
    <name type="common">Sleeping chironomid midge</name>
    <dbReference type="NCBI Taxonomy" id="319348"/>
    <lineage>
        <taxon>Eukaryota</taxon>
        <taxon>Metazoa</taxon>
        <taxon>Ecdysozoa</taxon>
        <taxon>Arthropoda</taxon>
        <taxon>Hexapoda</taxon>
        <taxon>Insecta</taxon>
        <taxon>Pterygota</taxon>
        <taxon>Neoptera</taxon>
        <taxon>Endopterygota</taxon>
        <taxon>Diptera</taxon>
        <taxon>Nematocera</taxon>
        <taxon>Chironomoidea</taxon>
        <taxon>Chironomidae</taxon>
        <taxon>Chironominae</taxon>
        <taxon>Polypedilum</taxon>
        <taxon>Polypedilum</taxon>
    </lineage>
</organism>
<dbReference type="SFLD" id="SFLDG01129">
    <property type="entry name" value="C1.5:_HAD__Beta-PGM__Phosphata"/>
    <property type="match status" value="1"/>
</dbReference>